<organism evidence="7 8">
    <name type="scientific">Paenibacillus xylanivorans</name>
    <dbReference type="NCBI Taxonomy" id="1705561"/>
    <lineage>
        <taxon>Bacteria</taxon>
        <taxon>Bacillati</taxon>
        <taxon>Bacillota</taxon>
        <taxon>Bacilli</taxon>
        <taxon>Bacillales</taxon>
        <taxon>Paenibacillaceae</taxon>
        <taxon>Paenibacillus</taxon>
    </lineage>
</organism>
<dbReference type="PRINTS" id="PR00032">
    <property type="entry name" value="HTHARAC"/>
</dbReference>
<protein>
    <submittedName>
        <fullName evidence="7">AraC family transcriptional regulator</fullName>
    </submittedName>
</protein>
<dbReference type="AlphaFoldDB" id="A0A0M9BM65"/>
<evidence type="ECO:0000313" key="8">
    <source>
        <dbReference type="Proteomes" id="UP000037688"/>
    </source>
</evidence>
<keyword evidence="1" id="KW-0805">Transcription regulation</keyword>
<evidence type="ECO:0000256" key="3">
    <source>
        <dbReference type="ARBA" id="ARBA00023163"/>
    </source>
</evidence>
<dbReference type="InterPro" id="IPR001789">
    <property type="entry name" value="Sig_transdc_resp-reg_receiver"/>
</dbReference>
<dbReference type="Gene3D" id="1.10.10.60">
    <property type="entry name" value="Homeodomain-like"/>
    <property type="match status" value="2"/>
</dbReference>
<dbReference type="PROSITE" id="PS01124">
    <property type="entry name" value="HTH_ARAC_FAMILY_2"/>
    <property type="match status" value="1"/>
</dbReference>
<evidence type="ECO:0000313" key="7">
    <source>
        <dbReference type="EMBL" id="KOY14809.1"/>
    </source>
</evidence>
<evidence type="ECO:0000256" key="2">
    <source>
        <dbReference type="ARBA" id="ARBA00023125"/>
    </source>
</evidence>
<dbReference type="InterPro" id="IPR018060">
    <property type="entry name" value="HTH_AraC"/>
</dbReference>
<dbReference type="PROSITE" id="PS50110">
    <property type="entry name" value="RESPONSE_REGULATORY"/>
    <property type="match status" value="1"/>
</dbReference>
<dbReference type="PANTHER" id="PTHR43280">
    <property type="entry name" value="ARAC-FAMILY TRANSCRIPTIONAL REGULATOR"/>
    <property type="match status" value="1"/>
</dbReference>
<dbReference type="InterPro" id="IPR009057">
    <property type="entry name" value="Homeodomain-like_sf"/>
</dbReference>
<dbReference type="InterPro" id="IPR011006">
    <property type="entry name" value="CheY-like_superfamily"/>
</dbReference>
<dbReference type="OrthoDB" id="9794370at2"/>
<dbReference type="SUPFAM" id="SSF46689">
    <property type="entry name" value="Homeodomain-like"/>
    <property type="match status" value="2"/>
</dbReference>
<keyword evidence="8" id="KW-1185">Reference proteome</keyword>
<evidence type="ECO:0000259" key="6">
    <source>
        <dbReference type="PROSITE" id="PS50110"/>
    </source>
</evidence>
<feature type="domain" description="HTH araC/xylS-type" evidence="5">
    <location>
        <begin position="140"/>
        <end position="238"/>
    </location>
</feature>
<dbReference type="PATRIC" id="fig|1705561.3.peg.3863"/>
<dbReference type="SMART" id="SM00342">
    <property type="entry name" value="HTH_ARAC"/>
    <property type="match status" value="1"/>
</dbReference>
<proteinExistence type="predicted"/>
<feature type="modified residue" description="4-aspartylphosphate" evidence="4">
    <location>
        <position position="55"/>
    </location>
</feature>
<dbReference type="Pfam" id="PF00072">
    <property type="entry name" value="Response_reg"/>
    <property type="match status" value="1"/>
</dbReference>
<dbReference type="Pfam" id="PF12833">
    <property type="entry name" value="HTH_18"/>
    <property type="match status" value="1"/>
</dbReference>
<accession>A0A0M9BM65</accession>
<feature type="domain" description="Response regulatory" evidence="6">
    <location>
        <begin position="4"/>
        <end position="120"/>
    </location>
</feature>
<dbReference type="InterPro" id="IPR020449">
    <property type="entry name" value="Tscrpt_reg_AraC-type_HTH"/>
</dbReference>
<dbReference type="EMBL" id="LITU01000068">
    <property type="protein sequence ID" value="KOY14809.1"/>
    <property type="molecule type" value="Genomic_DNA"/>
</dbReference>
<dbReference type="GO" id="GO:0043565">
    <property type="term" value="F:sequence-specific DNA binding"/>
    <property type="evidence" value="ECO:0007669"/>
    <property type="project" value="InterPro"/>
</dbReference>
<evidence type="ECO:0000256" key="1">
    <source>
        <dbReference type="ARBA" id="ARBA00023015"/>
    </source>
</evidence>
<name>A0A0M9BM65_9BACL</name>
<dbReference type="GO" id="GO:0003700">
    <property type="term" value="F:DNA-binding transcription factor activity"/>
    <property type="evidence" value="ECO:0007669"/>
    <property type="project" value="InterPro"/>
</dbReference>
<dbReference type="SMART" id="SM00448">
    <property type="entry name" value="REC"/>
    <property type="match status" value="1"/>
</dbReference>
<dbReference type="GO" id="GO:0000160">
    <property type="term" value="P:phosphorelay signal transduction system"/>
    <property type="evidence" value="ECO:0007669"/>
    <property type="project" value="InterPro"/>
</dbReference>
<dbReference type="RefSeq" id="WP_053782238.1">
    <property type="nucleotide sequence ID" value="NZ_LITU01000068.1"/>
</dbReference>
<keyword evidence="3" id="KW-0804">Transcription</keyword>
<evidence type="ECO:0000259" key="5">
    <source>
        <dbReference type="PROSITE" id="PS01124"/>
    </source>
</evidence>
<comment type="caution">
    <text evidence="7">The sequence shown here is derived from an EMBL/GenBank/DDBJ whole genome shotgun (WGS) entry which is preliminary data.</text>
</comment>
<keyword evidence="4" id="KW-0597">Phosphoprotein</keyword>
<sequence>MMFNVLVVDDECVQREGIKDLISHYGFPFQVLEAENGKVAERILVQNAIDILITDVRMPLMDGLELSKQARKTQQNVKIVICSGYDEFEYARSAIRLGVVNYLLKPLVREEFLQVMEDITQIRPYGGGPEPESMESKVIRQVKDYVKDNHQRDISLSEAAHDVYLSPGYLSILFKKETGENFSKYLSDYRLQRASHLLAHSNMKINDIAGAVGIDNHSYFAKLFRIKFGVSPLQFRECGVLHDRMDQEQIQ</sequence>
<dbReference type="PANTHER" id="PTHR43280:SF10">
    <property type="entry name" value="REGULATORY PROTEIN POCR"/>
    <property type="match status" value="1"/>
</dbReference>
<gene>
    <name evidence="7" type="ORF">AMS66_18675</name>
</gene>
<dbReference type="CDD" id="cd17536">
    <property type="entry name" value="REC_YesN-like"/>
    <property type="match status" value="1"/>
</dbReference>
<evidence type="ECO:0000256" key="4">
    <source>
        <dbReference type="PROSITE-ProRule" id="PRU00169"/>
    </source>
</evidence>
<keyword evidence="2" id="KW-0238">DNA-binding</keyword>
<dbReference type="SUPFAM" id="SSF52172">
    <property type="entry name" value="CheY-like"/>
    <property type="match status" value="1"/>
</dbReference>
<dbReference type="Proteomes" id="UP000037688">
    <property type="component" value="Unassembled WGS sequence"/>
</dbReference>
<dbReference type="Gene3D" id="3.40.50.2300">
    <property type="match status" value="1"/>
</dbReference>
<reference evidence="7 8" key="1">
    <citation type="submission" date="2015-08" db="EMBL/GenBank/DDBJ databases">
        <title>Draft genome sequence of cellulolytic and xylanolytic Paenibacillus sp. A59, isolated from a decaying forest soil from Patagonia, Argentina.</title>
        <authorList>
            <person name="Ghio S."/>
            <person name="Caceres A.M."/>
            <person name="Talia P."/>
            <person name="Grasso D."/>
            <person name="Campos E."/>
        </authorList>
    </citation>
    <scope>NUCLEOTIDE SEQUENCE [LARGE SCALE GENOMIC DNA]</scope>
    <source>
        <strain evidence="7 8">A59</strain>
    </source>
</reference>